<evidence type="ECO:0000313" key="4">
    <source>
        <dbReference type="Proteomes" id="UP000608890"/>
    </source>
</evidence>
<dbReference type="SUPFAM" id="SSF52540">
    <property type="entry name" value="P-loop containing nucleoside triphosphate hydrolases"/>
    <property type="match status" value="1"/>
</dbReference>
<dbReference type="SUPFAM" id="SSF50494">
    <property type="entry name" value="Trypsin-like serine proteases"/>
    <property type="match status" value="1"/>
</dbReference>
<dbReference type="CDD" id="cd00267">
    <property type="entry name" value="ABC_ATPase"/>
    <property type="match status" value="1"/>
</dbReference>
<feature type="transmembrane region" description="Helical" evidence="1">
    <location>
        <begin position="427"/>
        <end position="445"/>
    </location>
</feature>
<dbReference type="Proteomes" id="UP000608890">
    <property type="component" value="Unassembled WGS sequence"/>
</dbReference>
<keyword evidence="1" id="KW-0472">Membrane</keyword>
<reference evidence="3" key="1">
    <citation type="journal article" date="2014" name="Int. J. Syst. Evol. Microbiol.">
        <title>Complete genome sequence of Corynebacterium casei LMG S-19264T (=DSM 44701T), isolated from a smear-ripened cheese.</title>
        <authorList>
            <consortium name="US DOE Joint Genome Institute (JGI-PGF)"/>
            <person name="Walter F."/>
            <person name="Albersmeier A."/>
            <person name="Kalinowski J."/>
            <person name="Ruckert C."/>
        </authorList>
    </citation>
    <scope>NUCLEOTIDE SEQUENCE</scope>
    <source>
        <strain evidence="3">CGMCC 4.7312</strain>
    </source>
</reference>
<gene>
    <name evidence="3" type="ORF">GCM10011608_50240</name>
</gene>
<feature type="transmembrane region" description="Helical" evidence="1">
    <location>
        <begin position="603"/>
        <end position="623"/>
    </location>
</feature>
<name>A0A917U6S0_9ACTN</name>
<keyword evidence="1" id="KW-1133">Transmembrane helix</keyword>
<accession>A0A917U6S0</accession>
<dbReference type="InterPro" id="IPR015943">
    <property type="entry name" value="WD40/YVTN_repeat-like_dom_sf"/>
</dbReference>
<dbReference type="InterPro" id="IPR009003">
    <property type="entry name" value="Peptidase_S1_PA"/>
</dbReference>
<dbReference type="SUPFAM" id="SSF50998">
    <property type="entry name" value="Quinoprotein alcohol dehydrogenase-like"/>
    <property type="match status" value="1"/>
</dbReference>
<evidence type="ECO:0000313" key="3">
    <source>
        <dbReference type="EMBL" id="GGM59132.1"/>
    </source>
</evidence>
<dbReference type="InterPro" id="IPR027417">
    <property type="entry name" value="P-loop_NTPase"/>
</dbReference>
<sequence>MFDVPASVEEAPRGWVDLDFPLLPARPSARARVVSWRHGGADIALLRLDTPIEGARPAGLVDGTDVWNHSFRVFGYPAGADHGIWVSGTLRAEHGLGLLQMEANPPGPRVAEGFSGSPVWDDVQGGVVGMTVAVHRGASTAYLLPSADLIDEQMMPSRCPFQGLAAFTEEDAEFFHGRENDTTRIYDAVRRGPMTLVVGPSGCGKSSLVRAGVLPRLPGIGMGTSELRPVPGARATVILARAMTDILEPGLGEIERLTRAEELARLLAGAEDILAELRARALARGQGTGHLLFVDQLEEYARNAPVDAAELFRLLSGLAGPAGPAVLRVIATARPDSLNVLVTAGTSHLVSDAVQFLAPLAADDLKRAVTAPVDAVPGLWFEPGLPERIVADAGDEPGRMPLVQFALTELWQRRSRSMLTHAAYDDLGGVAGALVTYADGVYAALTRKQQDLARRLFVQLARPGDNDTFVRRPARTADLAPELLELVRELAPGKLLVLSHTSGGAGQEEIVDLAHEALTELWPLLRRWLVESRDFRAWQEQLRADLRRWQAQRNDPARLLSGVDLAEADRKLDHHRKDVSDEEHAYIQLSHRNSRRRIRVRRAAIGVLAVLTVISLVLAFSTWQGLQRADQQLRLQAAGLLAQASDAHPADDPTTALQLALAAWNAWQTPASRQALLTQYVRGQYLLGSYPSVWQGRATDLTATPDGRALVVRSMQDGGLSRYTVITGAVQGKPQARELSGVPEGLVQWNALSPDGRFFAVTDGGAVRLWRLDDPTHSLLLPLAHEIPVVSQATLDFSSDSKRLLLTMRNNARVAFAEAWEAESASRIRVPDGLVPVGGAHEAAFTADANFVVTISFTSDYNKRVEIRDFRTAQLRYTSTIKTNVSNEVWLGAGGELLVRRDGDSKYSQLLGAAPGQRTELPDAGELMDGTLRYYRFLGDSRKSSAAGRYIEQTLIDLSTGEAYHARVPDASGPSLPILAVAPHHDGGLVVLAPLNTTLMVLRAEPYDSGKLTATNRGRETVRMSPDRRFTATAGKRSLQVVDSVSARRQSVPLPPTGGWPPWEVTWTADSSRVVVWTKVGNLVGAYPVGNLRDTVPLDDVLPEAKALASDGDSGLQGGEVENIVALEGSEIALLTVDGRLARVDVADAALLTRPFLAQSAPWAGLRQNDEIFVEGQVIARPQHPGQVAVVTRSGAAPGEIQLWDLQTPQHIATLSGLTINALSTSNDEPEKHPIVFDESGSRLAVQTSRGGARVWDVDGQKQLAGSAPVSTSDTLIGISKGDRIVTYREAVTYREGEVTIHDLTDASNSDTLHLTRWEGGHVRGDHLTVVVSGVDQTFDLRPEIQFRILCAAAGRDYTEAEHELLPDGTPAEPPCL</sequence>
<dbReference type="InterPro" id="IPR049052">
    <property type="entry name" value="nSTAND1"/>
</dbReference>
<evidence type="ECO:0000259" key="2">
    <source>
        <dbReference type="Pfam" id="PF20703"/>
    </source>
</evidence>
<organism evidence="3 4">
    <name type="scientific">Micromonospora sonchi</name>
    <dbReference type="NCBI Taxonomy" id="1763543"/>
    <lineage>
        <taxon>Bacteria</taxon>
        <taxon>Bacillati</taxon>
        <taxon>Actinomycetota</taxon>
        <taxon>Actinomycetes</taxon>
        <taxon>Micromonosporales</taxon>
        <taxon>Micromonosporaceae</taxon>
        <taxon>Micromonospora</taxon>
    </lineage>
</organism>
<dbReference type="Gene3D" id="3.40.50.300">
    <property type="entry name" value="P-loop containing nucleotide triphosphate hydrolases"/>
    <property type="match status" value="1"/>
</dbReference>
<dbReference type="InterPro" id="IPR011047">
    <property type="entry name" value="Quinoprotein_ADH-like_sf"/>
</dbReference>
<dbReference type="SUPFAM" id="SSF69322">
    <property type="entry name" value="Tricorn protease domain 2"/>
    <property type="match status" value="1"/>
</dbReference>
<proteinExistence type="predicted"/>
<evidence type="ECO:0000256" key="1">
    <source>
        <dbReference type="SAM" id="Phobius"/>
    </source>
</evidence>
<reference evidence="3" key="2">
    <citation type="submission" date="2020-09" db="EMBL/GenBank/DDBJ databases">
        <authorList>
            <person name="Sun Q."/>
            <person name="Zhou Y."/>
        </authorList>
    </citation>
    <scope>NUCLEOTIDE SEQUENCE</scope>
    <source>
        <strain evidence="3">CGMCC 4.7312</strain>
    </source>
</reference>
<keyword evidence="1" id="KW-0812">Transmembrane</keyword>
<comment type="caution">
    <text evidence="3">The sequence shown here is derived from an EMBL/GenBank/DDBJ whole genome shotgun (WGS) entry which is preliminary data.</text>
</comment>
<keyword evidence="4" id="KW-1185">Reference proteome</keyword>
<dbReference type="Gene3D" id="2.130.10.10">
    <property type="entry name" value="YVTN repeat-like/Quinoprotein amine dehydrogenase"/>
    <property type="match status" value="2"/>
</dbReference>
<protein>
    <recommendedName>
        <fullName evidence="2">Novel STAND NTPase 1 domain-containing protein</fullName>
    </recommendedName>
</protein>
<dbReference type="EMBL" id="BMNB01000030">
    <property type="protein sequence ID" value="GGM59132.1"/>
    <property type="molecule type" value="Genomic_DNA"/>
</dbReference>
<dbReference type="Pfam" id="PF20703">
    <property type="entry name" value="nSTAND1"/>
    <property type="match status" value="1"/>
</dbReference>
<feature type="domain" description="Novel STAND NTPase 1" evidence="2">
    <location>
        <begin position="160"/>
        <end position="556"/>
    </location>
</feature>